<dbReference type="SUPFAM" id="SSF46689">
    <property type="entry name" value="Homeodomain-like"/>
    <property type="match status" value="1"/>
</dbReference>
<dbReference type="Gene3D" id="1.10.10.60">
    <property type="entry name" value="Homeodomain-like"/>
    <property type="match status" value="1"/>
</dbReference>
<keyword evidence="6" id="KW-1133">Transmembrane helix</keyword>
<evidence type="ECO:0000256" key="1">
    <source>
        <dbReference type="ARBA" id="ARBA00022491"/>
    </source>
</evidence>
<dbReference type="PANTHER" id="PTHR30055">
    <property type="entry name" value="HTH-TYPE TRANSCRIPTIONAL REGULATOR RUTR"/>
    <property type="match status" value="1"/>
</dbReference>
<dbReference type="InterPro" id="IPR036271">
    <property type="entry name" value="Tet_transcr_reg_TetR-rel_C_sf"/>
</dbReference>
<dbReference type="InterPro" id="IPR050109">
    <property type="entry name" value="HTH-type_TetR-like_transc_reg"/>
</dbReference>
<protein>
    <submittedName>
        <fullName evidence="8">TetR/AcrR family transcriptional regulator C-terminal domain-containing protein</fullName>
    </submittedName>
</protein>
<dbReference type="InterPro" id="IPR023772">
    <property type="entry name" value="DNA-bd_HTH_TetR-type_CS"/>
</dbReference>
<keyword evidence="9" id="KW-1185">Reference proteome</keyword>
<reference evidence="9" key="1">
    <citation type="journal article" date="2019" name="Int. J. Syst. Evol. Microbiol.">
        <title>The Global Catalogue of Microorganisms (GCM) 10K type strain sequencing project: providing services to taxonomists for standard genome sequencing and annotation.</title>
        <authorList>
            <consortium name="The Broad Institute Genomics Platform"/>
            <consortium name="The Broad Institute Genome Sequencing Center for Infectious Disease"/>
            <person name="Wu L."/>
            <person name="Ma J."/>
        </authorList>
    </citation>
    <scope>NUCLEOTIDE SEQUENCE [LARGE SCALE GENOMIC DNA]</scope>
    <source>
        <strain evidence="9">CGMCC 4.7241</strain>
    </source>
</reference>
<dbReference type="InterPro" id="IPR004111">
    <property type="entry name" value="Repressor_TetR_C"/>
</dbReference>
<gene>
    <name evidence="8" type="ORF">ACFOUW_24975</name>
</gene>
<comment type="caution">
    <text evidence="8">The sequence shown here is derived from an EMBL/GenBank/DDBJ whole genome shotgun (WGS) entry which is preliminary data.</text>
</comment>
<keyword evidence="6" id="KW-0472">Membrane</keyword>
<keyword evidence="2" id="KW-0805">Transcription regulation</keyword>
<sequence>MQKDLTRASVVEAALDLLDEVGLDALSMRRLAAKLGVQNPALYWHFRNKQELLNEMSRAMLEPSLGPPRAGETWQEWLNRRAHLYRSILLGRRDGARVIVGGNPGPSVGRKFEQELRIMIAFGFGPAASMLAIGAISHYTTGFVLDEQSREHDPSPERIAALAEEYPTVVAAVREGGTPTSDDAYAYGLRLLIDGMAERQDGSRG</sequence>
<name>A0ABV7YFI7_9ACTN</name>
<keyword evidence="3 5" id="KW-0238">DNA-binding</keyword>
<dbReference type="PROSITE" id="PS50977">
    <property type="entry name" value="HTH_TETR_2"/>
    <property type="match status" value="1"/>
</dbReference>
<organism evidence="8 9">
    <name type="scientific">Tenggerimyces flavus</name>
    <dbReference type="NCBI Taxonomy" id="1708749"/>
    <lineage>
        <taxon>Bacteria</taxon>
        <taxon>Bacillati</taxon>
        <taxon>Actinomycetota</taxon>
        <taxon>Actinomycetes</taxon>
        <taxon>Propionibacteriales</taxon>
        <taxon>Nocardioidaceae</taxon>
        <taxon>Tenggerimyces</taxon>
    </lineage>
</organism>
<evidence type="ECO:0000313" key="9">
    <source>
        <dbReference type="Proteomes" id="UP001595699"/>
    </source>
</evidence>
<dbReference type="InterPro" id="IPR001647">
    <property type="entry name" value="HTH_TetR"/>
</dbReference>
<keyword evidence="4" id="KW-0804">Transcription</keyword>
<proteinExistence type="predicted"/>
<dbReference type="PANTHER" id="PTHR30055:SF151">
    <property type="entry name" value="TRANSCRIPTIONAL REGULATORY PROTEIN"/>
    <property type="match status" value="1"/>
</dbReference>
<keyword evidence="6" id="KW-0812">Transmembrane</keyword>
<feature type="domain" description="HTH tetR-type" evidence="7">
    <location>
        <begin position="4"/>
        <end position="64"/>
    </location>
</feature>
<dbReference type="Pfam" id="PF00440">
    <property type="entry name" value="TetR_N"/>
    <property type="match status" value="1"/>
</dbReference>
<dbReference type="PRINTS" id="PR00400">
    <property type="entry name" value="TETREPRESSOR"/>
</dbReference>
<keyword evidence="1" id="KW-0678">Repressor</keyword>
<dbReference type="Proteomes" id="UP001595699">
    <property type="component" value="Unassembled WGS sequence"/>
</dbReference>
<dbReference type="EMBL" id="JBHRZH010000023">
    <property type="protein sequence ID" value="MFC3764111.1"/>
    <property type="molecule type" value="Genomic_DNA"/>
</dbReference>
<dbReference type="InterPro" id="IPR003012">
    <property type="entry name" value="Tet_transcr_reg_TetR"/>
</dbReference>
<evidence type="ECO:0000259" key="7">
    <source>
        <dbReference type="PROSITE" id="PS50977"/>
    </source>
</evidence>
<evidence type="ECO:0000313" key="8">
    <source>
        <dbReference type="EMBL" id="MFC3764111.1"/>
    </source>
</evidence>
<dbReference type="InterPro" id="IPR009057">
    <property type="entry name" value="Homeodomain-like_sf"/>
</dbReference>
<evidence type="ECO:0000256" key="5">
    <source>
        <dbReference type="PROSITE-ProRule" id="PRU00335"/>
    </source>
</evidence>
<evidence type="ECO:0000256" key="6">
    <source>
        <dbReference type="SAM" id="Phobius"/>
    </source>
</evidence>
<dbReference type="RefSeq" id="WP_205114691.1">
    <property type="nucleotide sequence ID" value="NZ_JAFBCM010000001.1"/>
</dbReference>
<dbReference type="Gene3D" id="1.10.357.10">
    <property type="entry name" value="Tetracycline Repressor, domain 2"/>
    <property type="match status" value="1"/>
</dbReference>
<dbReference type="PROSITE" id="PS01081">
    <property type="entry name" value="HTH_TETR_1"/>
    <property type="match status" value="1"/>
</dbReference>
<dbReference type="PRINTS" id="PR00455">
    <property type="entry name" value="HTHTETR"/>
</dbReference>
<evidence type="ECO:0000256" key="3">
    <source>
        <dbReference type="ARBA" id="ARBA00023125"/>
    </source>
</evidence>
<evidence type="ECO:0000256" key="4">
    <source>
        <dbReference type="ARBA" id="ARBA00023163"/>
    </source>
</evidence>
<dbReference type="Pfam" id="PF02909">
    <property type="entry name" value="TetR_C_1"/>
    <property type="match status" value="1"/>
</dbReference>
<feature type="transmembrane region" description="Helical" evidence="6">
    <location>
        <begin position="118"/>
        <end position="139"/>
    </location>
</feature>
<accession>A0ABV7YFI7</accession>
<feature type="DNA-binding region" description="H-T-H motif" evidence="5">
    <location>
        <begin position="27"/>
        <end position="46"/>
    </location>
</feature>
<dbReference type="SUPFAM" id="SSF48498">
    <property type="entry name" value="Tetracyclin repressor-like, C-terminal domain"/>
    <property type="match status" value="1"/>
</dbReference>
<evidence type="ECO:0000256" key="2">
    <source>
        <dbReference type="ARBA" id="ARBA00023015"/>
    </source>
</evidence>